<evidence type="ECO:0000259" key="1">
    <source>
        <dbReference type="Pfam" id="PF12807"/>
    </source>
</evidence>
<dbReference type="EMBL" id="JBFOLK010000003">
    <property type="protein sequence ID" value="KAL2525586.1"/>
    <property type="molecule type" value="Genomic_DNA"/>
</dbReference>
<evidence type="ECO:0000313" key="2">
    <source>
        <dbReference type="EMBL" id="KAL2525586.1"/>
    </source>
</evidence>
<dbReference type="Proteomes" id="UP001604336">
    <property type="component" value="Unassembled WGS sequence"/>
</dbReference>
<accession>A0ABD1UKK8</accession>
<gene>
    <name evidence="2" type="ORF">Adt_10640</name>
</gene>
<comment type="caution">
    <text evidence="2">The sequence shown here is derived from an EMBL/GenBank/DDBJ whole genome shotgun (WGS) entry which is preliminary data.</text>
</comment>
<name>A0ABD1UKK8_9LAMI</name>
<organism evidence="2 3">
    <name type="scientific">Abeliophyllum distichum</name>
    <dbReference type="NCBI Taxonomy" id="126358"/>
    <lineage>
        <taxon>Eukaryota</taxon>
        <taxon>Viridiplantae</taxon>
        <taxon>Streptophyta</taxon>
        <taxon>Embryophyta</taxon>
        <taxon>Tracheophyta</taxon>
        <taxon>Spermatophyta</taxon>
        <taxon>Magnoliopsida</taxon>
        <taxon>eudicotyledons</taxon>
        <taxon>Gunneridae</taxon>
        <taxon>Pentapetalae</taxon>
        <taxon>asterids</taxon>
        <taxon>lamiids</taxon>
        <taxon>Lamiales</taxon>
        <taxon>Oleaceae</taxon>
        <taxon>Forsythieae</taxon>
        <taxon>Abeliophyllum</taxon>
    </lineage>
</organism>
<feature type="domain" description="CLU central" evidence="1">
    <location>
        <begin position="12"/>
        <end position="49"/>
    </location>
</feature>
<dbReference type="InterPro" id="IPR033646">
    <property type="entry name" value="CLU-central"/>
</dbReference>
<keyword evidence="3" id="KW-1185">Reference proteome</keyword>
<reference evidence="3" key="1">
    <citation type="submission" date="2024-07" db="EMBL/GenBank/DDBJ databases">
        <title>Two chromosome-level genome assemblies of Korean endemic species Abeliophyllum distichum and Forsythia ovata (Oleaceae).</title>
        <authorList>
            <person name="Jang H."/>
        </authorList>
    </citation>
    <scope>NUCLEOTIDE SEQUENCE [LARGE SCALE GENOMIC DNA]</scope>
</reference>
<protein>
    <submittedName>
        <fullName evidence="2">CLU central domain</fullName>
    </submittedName>
</protein>
<sequence>MEFEAYFFSLFSSICQVEHVDKLPHVQSLYIHEMVVRACKHILETVVADNVANMDGEEEDWWNRLWLGKKEEWGLFVILCYLELNERYDILASLHGEKRGQ</sequence>
<dbReference type="AlphaFoldDB" id="A0ABD1UKK8"/>
<evidence type="ECO:0000313" key="3">
    <source>
        <dbReference type="Proteomes" id="UP001604336"/>
    </source>
</evidence>
<dbReference type="Pfam" id="PF12807">
    <property type="entry name" value="eIF3_p135"/>
    <property type="match status" value="1"/>
</dbReference>
<proteinExistence type="predicted"/>